<keyword evidence="1" id="KW-0863">Zinc-finger</keyword>
<dbReference type="Proteomes" id="UP000824120">
    <property type="component" value="Chromosome 12"/>
</dbReference>
<dbReference type="AlphaFoldDB" id="A0A9J5W865"/>
<dbReference type="PROSITE" id="PS50158">
    <property type="entry name" value="ZF_CCHC"/>
    <property type="match status" value="1"/>
</dbReference>
<dbReference type="GO" id="GO:0003676">
    <property type="term" value="F:nucleic acid binding"/>
    <property type="evidence" value="ECO:0007669"/>
    <property type="project" value="InterPro"/>
</dbReference>
<name>A0A9J5W865_SOLCO</name>
<evidence type="ECO:0000313" key="3">
    <source>
        <dbReference type="EMBL" id="KAG5571214.1"/>
    </source>
</evidence>
<keyword evidence="1" id="KW-0862">Zinc</keyword>
<dbReference type="InterPro" id="IPR036875">
    <property type="entry name" value="Znf_CCHC_sf"/>
</dbReference>
<dbReference type="Gene3D" id="4.10.60.10">
    <property type="entry name" value="Zinc finger, CCHC-type"/>
    <property type="match status" value="1"/>
</dbReference>
<proteinExistence type="predicted"/>
<dbReference type="SMART" id="SM00343">
    <property type="entry name" value="ZnF_C2HC"/>
    <property type="match status" value="1"/>
</dbReference>
<dbReference type="Pfam" id="PF00098">
    <property type="entry name" value="zf-CCHC"/>
    <property type="match status" value="1"/>
</dbReference>
<protein>
    <recommendedName>
        <fullName evidence="2">CCHC-type domain-containing protein</fullName>
    </recommendedName>
</protein>
<keyword evidence="1" id="KW-0479">Metal-binding</keyword>
<evidence type="ECO:0000256" key="1">
    <source>
        <dbReference type="PROSITE-ProRule" id="PRU00047"/>
    </source>
</evidence>
<gene>
    <name evidence="3" type="ORF">H5410_060980</name>
</gene>
<keyword evidence="4" id="KW-1185">Reference proteome</keyword>
<comment type="caution">
    <text evidence="3">The sequence shown here is derived from an EMBL/GenBank/DDBJ whole genome shotgun (WGS) entry which is preliminary data.</text>
</comment>
<evidence type="ECO:0000259" key="2">
    <source>
        <dbReference type="PROSITE" id="PS50158"/>
    </source>
</evidence>
<dbReference type="EMBL" id="JACXVP010000012">
    <property type="protein sequence ID" value="KAG5571214.1"/>
    <property type="molecule type" value="Genomic_DNA"/>
</dbReference>
<dbReference type="GO" id="GO:0008270">
    <property type="term" value="F:zinc ion binding"/>
    <property type="evidence" value="ECO:0007669"/>
    <property type="project" value="UniProtKB-KW"/>
</dbReference>
<feature type="domain" description="CCHC-type" evidence="2">
    <location>
        <begin position="41"/>
        <end position="56"/>
    </location>
</feature>
<sequence>MAFVRIWYKDKSKEEREARKNSRKSRRFTKDRSVRDLSKVKCYNCGHFGHIAPNCKLNKLKTLELDGETYEKVYGLLYTSGSDDDYESGSSSVIELLDLSDNDNNCDNPCTTCQGNTCTCDDDDEIYQLQSQFQDFNMNTMTSDNVIEILKEVTDHRLCEKNINLATSNEASSSKPFENKKNDLNDFEYSAPYSLKEADDCLIKRNAFPKKKSSFDDLNIEIENLKREIKSLKQNQLICDHRIT</sequence>
<evidence type="ECO:0000313" key="4">
    <source>
        <dbReference type="Proteomes" id="UP000824120"/>
    </source>
</evidence>
<accession>A0A9J5W865</accession>
<dbReference type="SUPFAM" id="SSF57756">
    <property type="entry name" value="Retrovirus zinc finger-like domains"/>
    <property type="match status" value="1"/>
</dbReference>
<reference evidence="3 4" key="1">
    <citation type="submission" date="2020-09" db="EMBL/GenBank/DDBJ databases">
        <title>De no assembly of potato wild relative species, Solanum commersonii.</title>
        <authorList>
            <person name="Cho K."/>
        </authorList>
    </citation>
    <scope>NUCLEOTIDE SEQUENCE [LARGE SCALE GENOMIC DNA]</scope>
    <source>
        <strain evidence="3">LZ3.2</strain>
        <tissue evidence="3">Leaf</tissue>
    </source>
</reference>
<organism evidence="3 4">
    <name type="scientific">Solanum commersonii</name>
    <name type="common">Commerson's wild potato</name>
    <name type="synonym">Commerson's nightshade</name>
    <dbReference type="NCBI Taxonomy" id="4109"/>
    <lineage>
        <taxon>Eukaryota</taxon>
        <taxon>Viridiplantae</taxon>
        <taxon>Streptophyta</taxon>
        <taxon>Embryophyta</taxon>
        <taxon>Tracheophyta</taxon>
        <taxon>Spermatophyta</taxon>
        <taxon>Magnoliopsida</taxon>
        <taxon>eudicotyledons</taxon>
        <taxon>Gunneridae</taxon>
        <taxon>Pentapetalae</taxon>
        <taxon>asterids</taxon>
        <taxon>lamiids</taxon>
        <taxon>Solanales</taxon>
        <taxon>Solanaceae</taxon>
        <taxon>Solanoideae</taxon>
        <taxon>Solaneae</taxon>
        <taxon>Solanum</taxon>
    </lineage>
</organism>
<dbReference type="InterPro" id="IPR001878">
    <property type="entry name" value="Znf_CCHC"/>
</dbReference>